<feature type="non-terminal residue" evidence="2">
    <location>
        <position position="1"/>
    </location>
</feature>
<dbReference type="AlphaFoldDB" id="A0A9N9HI01"/>
<evidence type="ECO:0000313" key="3">
    <source>
        <dbReference type="Proteomes" id="UP000789831"/>
    </source>
</evidence>
<organism evidence="2 3">
    <name type="scientific">Ambispora gerdemannii</name>
    <dbReference type="NCBI Taxonomy" id="144530"/>
    <lineage>
        <taxon>Eukaryota</taxon>
        <taxon>Fungi</taxon>
        <taxon>Fungi incertae sedis</taxon>
        <taxon>Mucoromycota</taxon>
        <taxon>Glomeromycotina</taxon>
        <taxon>Glomeromycetes</taxon>
        <taxon>Archaeosporales</taxon>
        <taxon>Ambisporaceae</taxon>
        <taxon>Ambispora</taxon>
    </lineage>
</organism>
<reference evidence="2" key="1">
    <citation type="submission" date="2021-06" db="EMBL/GenBank/DDBJ databases">
        <authorList>
            <person name="Kallberg Y."/>
            <person name="Tangrot J."/>
            <person name="Rosling A."/>
        </authorList>
    </citation>
    <scope>NUCLEOTIDE SEQUENCE</scope>
    <source>
        <strain evidence="2">MT106</strain>
    </source>
</reference>
<evidence type="ECO:0000313" key="2">
    <source>
        <dbReference type="EMBL" id="CAG8675419.1"/>
    </source>
</evidence>
<feature type="non-terminal residue" evidence="2">
    <location>
        <position position="48"/>
    </location>
</feature>
<sequence length="48" mass="5473">ITGTNAKFIPPLKEPDYRVKLRCLNGHALWSEDIYTKCQPSAVTLQQQ</sequence>
<name>A0A9N9HI01_9GLOM</name>
<feature type="domain" description="NPL4 zinc-binding putative" evidence="1">
    <location>
        <begin position="5"/>
        <end position="48"/>
    </location>
</feature>
<accession>A0A9N9HI01</accession>
<dbReference type="Proteomes" id="UP000789831">
    <property type="component" value="Unassembled WGS sequence"/>
</dbReference>
<evidence type="ECO:0000259" key="1">
    <source>
        <dbReference type="Pfam" id="PF05020"/>
    </source>
</evidence>
<proteinExistence type="predicted"/>
<comment type="caution">
    <text evidence="2">The sequence shown here is derived from an EMBL/GenBank/DDBJ whole genome shotgun (WGS) entry which is preliminary data.</text>
</comment>
<dbReference type="Pfam" id="PF05020">
    <property type="entry name" value="zf-NPL4"/>
    <property type="match status" value="1"/>
</dbReference>
<dbReference type="OrthoDB" id="10251089at2759"/>
<keyword evidence="3" id="KW-1185">Reference proteome</keyword>
<gene>
    <name evidence="2" type="ORF">AGERDE_LOCUS12441</name>
</gene>
<dbReference type="InterPro" id="IPR007716">
    <property type="entry name" value="NPL4_Zn-bd_put"/>
</dbReference>
<dbReference type="EMBL" id="CAJVPL010008738">
    <property type="protein sequence ID" value="CAG8675419.1"/>
    <property type="molecule type" value="Genomic_DNA"/>
</dbReference>
<protein>
    <submittedName>
        <fullName evidence="2">8426_t:CDS:1</fullName>
    </submittedName>
</protein>